<dbReference type="InterPro" id="IPR021190">
    <property type="entry name" value="Pept_M10A"/>
</dbReference>
<feature type="disulfide bond" evidence="18">
    <location>
        <begin position="303"/>
        <end position="489"/>
    </location>
</feature>
<evidence type="ECO:0000256" key="6">
    <source>
        <dbReference type="ARBA" id="ARBA00022723"/>
    </source>
</evidence>
<evidence type="ECO:0000256" key="15">
    <source>
        <dbReference type="PIRSR" id="PIRSR001191-1"/>
    </source>
</evidence>
<dbReference type="Proteomes" id="UP000515159">
    <property type="component" value="Chromosome 6"/>
</dbReference>
<sequence length="538" mass="60568">MNFPFSVTLALMLDLLSFSVPLPCKTDDGGNQRDEYLAGKELSFAKENLQHFYHFGEDLPNRTRRSTDSIKSRLKQQQVFFHLNATGLLDSEILATMKAPRCGVPDVSNYRPPGKWNRWPRNTLTYRISTYTSSLPSSRVNSLIVSAFKVWSDASPLRFEPAFGPNADIEIKFAKKAHGDTFAFDGPGGTLAHAFGPGEGIGGDVHFDEDEKWTAENTGLNLYLVAAHEFGHSLGLSHSSNPSSLMYPKYKTRITNGSPLSNEDRQIVTRLYGPVSSSRGMHYLNYPYLHYFFPRWLTVDKKCNLNLTFDAITTLGQNIVIFRKRKMWIRQLQTSNVKEELIKNLLPHVKSNIDAAYEVSSQNTANIFKGSKFWSVTNLKVKKEPTEISKLGFPAGVDRIDSAVHLEETGKTLFLVGGNYWSYDEFTHTMDKDSPKNISGTFPGISGKVDAVFELNDFLHFLIGHNSYKYDMKSLKIVEVANTNIWLGCLPTTTKSDAKICEKPAPKRISKTRKYIKLKITYLMVTGAQVPTSEKHST</sequence>
<evidence type="ECO:0000313" key="24">
    <source>
        <dbReference type="RefSeq" id="XP_033804502.1"/>
    </source>
</evidence>
<keyword evidence="6 16" id="KW-0479">Metal-binding</keyword>
<dbReference type="Gene3D" id="2.110.10.10">
    <property type="entry name" value="Hemopexin-like domain"/>
    <property type="match status" value="1"/>
</dbReference>
<feature type="binding site" evidence="17">
    <location>
        <position position="204"/>
    </location>
    <ligand>
        <name>Ca(2+)</name>
        <dbReference type="ChEBI" id="CHEBI:29108"/>
        <label>2</label>
    </ligand>
</feature>
<evidence type="ECO:0000256" key="13">
    <source>
        <dbReference type="ARBA" id="ARBA00023145"/>
    </source>
</evidence>
<reference evidence="24" key="1">
    <citation type="submission" date="2025-08" db="UniProtKB">
        <authorList>
            <consortium name="RefSeq"/>
        </authorList>
    </citation>
    <scope>IDENTIFICATION</scope>
</reference>
<feature type="chain" id="PRO_5027671976" evidence="21">
    <location>
        <begin position="20"/>
        <end position="538"/>
    </location>
</feature>
<evidence type="ECO:0000256" key="18">
    <source>
        <dbReference type="PIRSR" id="PIRSR621190-3"/>
    </source>
</evidence>
<dbReference type="RefSeq" id="XP_033804502.1">
    <property type="nucleotide sequence ID" value="XM_033948611.1"/>
</dbReference>
<keyword evidence="23" id="KW-1185">Reference proteome</keyword>
<dbReference type="AlphaFoldDB" id="A0A6P8R333"/>
<keyword evidence="9" id="KW-0378">Hydrolase</keyword>
<feature type="binding site" evidence="17">
    <location>
        <position position="180"/>
    </location>
    <ligand>
        <name>Zn(2+)</name>
        <dbReference type="ChEBI" id="CHEBI:29105"/>
        <label>1</label>
    </ligand>
</feature>
<feature type="binding site" evidence="17">
    <location>
        <position position="186"/>
    </location>
    <ligand>
        <name>Ca(2+)</name>
        <dbReference type="ChEBI" id="CHEBI:29108"/>
        <label>3</label>
    </ligand>
</feature>
<dbReference type="CDD" id="cd00094">
    <property type="entry name" value="HX"/>
    <property type="match status" value="1"/>
</dbReference>
<dbReference type="PIRSF" id="PIRSF001191">
    <property type="entry name" value="Peptidase_M10A_matrix"/>
    <property type="match status" value="1"/>
</dbReference>
<dbReference type="InterPro" id="IPR024079">
    <property type="entry name" value="MetalloPept_cat_dom_sf"/>
</dbReference>
<evidence type="ECO:0000256" key="4">
    <source>
        <dbReference type="ARBA" id="ARBA00022530"/>
    </source>
</evidence>
<feature type="repeat" description="Hemopexin" evidence="20">
    <location>
        <begin position="397"/>
        <end position="445"/>
    </location>
</feature>
<dbReference type="PROSITE" id="PS51642">
    <property type="entry name" value="HEMOPEXIN_2"/>
    <property type="match status" value="2"/>
</dbReference>
<keyword evidence="3" id="KW-0964">Secreted</keyword>
<dbReference type="GO" id="GO:0031012">
    <property type="term" value="C:extracellular matrix"/>
    <property type="evidence" value="ECO:0007669"/>
    <property type="project" value="InterPro"/>
</dbReference>
<feature type="short sequence motif" description="Cysteine switch" evidence="19">
    <location>
        <begin position="100"/>
        <end position="107"/>
    </location>
</feature>
<protein>
    <submittedName>
        <fullName evidence="24">Matrix metalloproteinase-20-like</fullName>
    </submittedName>
</protein>
<dbReference type="InterPro" id="IPR018487">
    <property type="entry name" value="Hemopexin-like_repeat"/>
</dbReference>
<evidence type="ECO:0000256" key="17">
    <source>
        <dbReference type="PIRSR" id="PIRSR621190-2"/>
    </source>
</evidence>
<feature type="binding site" evidence="17">
    <location>
        <position position="185"/>
    </location>
    <ligand>
        <name>Ca(2+)</name>
        <dbReference type="ChEBI" id="CHEBI:29108"/>
        <label>3</label>
    </ligand>
</feature>
<dbReference type="GO" id="GO:0004222">
    <property type="term" value="F:metalloendopeptidase activity"/>
    <property type="evidence" value="ECO:0007669"/>
    <property type="project" value="InterPro"/>
</dbReference>
<feature type="binding site" evidence="17">
    <location>
        <position position="312"/>
    </location>
    <ligand>
        <name>Ca(2+)</name>
        <dbReference type="ChEBI" id="CHEBI:29108"/>
        <label>5</label>
    </ligand>
</feature>
<evidence type="ECO:0000256" key="21">
    <source>
        <dbReference type="SAM" id="SignalP"/>
    </source>
</evidence>
<dbReference type="PROSITE" id="PS00546">
    <property type="entry name" value="CYSTEINE_SWITCH"/>
    <property type="match status" value="1"/>
</dbReference>
<feature type="active site" evidence="15">
    <location>
        <position position="229"/>
    </location>
</feature>
<keyword evidence="13" id="KW-0865">Zymogen</keyword>
<evidence type="ECO:0000259" key="22">
    <source>
        <dbReference type="SMART" id="SM00235"/>
    </source>
</evidence>
<keyword evidence="14 18" id="KW-1015">Disulfide bond</keyword>
<keyword evidence="7 21" id="KW-0732">Signal</keyword>
<dbReference type="InterPro" id="IPR000585">
    <property type="entry name" value="Hemopexin-like_dom"/>
</dbReference>
<feature type="binding site" evidence="16">
    <location>
        <position position="228"/>
    </location>
    <ligand>
        <name>Zn(2+)</name>
        <dbReference type="ChEBI" id="CHEBI:29105"/>
        <label>2</label>
        <note>catalytic</note>
    </ligand>
</feature>
<feature type="binding site" evidence="17">
    <location>
        <position position="168"/>
    </location>
    <ligand>
        <name>Ca(2+)</name>
        <dbReference type="ChEBI" id="CHEBI:29108"/>
        <label>2</label>
    </ligand>
</feature>
<dbReference type="SUPFAM" id="SSF50923">
    <property type="entry name" value="Hemopexin-like domain"/>
    <property type="match status" value="1"/>
</dbReference>
<evidence type="ECO:0000256" key="8">
    <source>
        <dbReference type="ARBA" id="ARBA00022737"/>
    </source>
</evidence>
<dbReference type="InterPro" id="IPR001818">
    <property type="entry name" value="Pept_M10_metallopeptidase"/>
</dbReference>
<feature type="binding site" evidence="17">
    <location>
        <position position="356"/>
    </location>
    <ligand>
        <name>Ca(2+)</name>
        <dbReference type="ChEBI" id="CHEBI:29108"/>
        <label>5</label>
    </ligand>
</feature>
<dbReference type="InParanoid" id="A0A6P8R333"/>
<keyword evidence="10 16" id="KW-0862">Zinc</keyword>
<comment type="cofactor">
    <cofactor evidence="17">
        <name>Zn(2+)</name>
        <dbReference type="ChEBI" id="CHEBI:29105"/>
    </cofactor>
    <text evidence="17">Binds 2 Zn(2+) ions per subunit.</text>
</comment>
<dbReference type="GeneID" id="117362354"/>
<dbReference type="PRINTS" id="PR00138">
    <property type="entry name" value="MATRIXIN"/>
</dbReference>
<keyword evidence="8" id="KW-0677">Repeat</keyword>
<dbReference type="Pfam" id="PF00413">
    <property type="entry name" value="Peptidase_M10"/>
    <property type="match status" value="1"/>
</dbReference>
<evidence type="ECO:0000256" key="9">
    <source>
        <dbReference type="ARBA" id="ARBA00022801"/>
    </source>
</evidence>
<feature type="binding site" evidence="16">
    <location>
        <position position="232"/>
    </location>
    <ligand>
        <name>Zn(2+)</name>
        <dbReference type="ChEBI" id="CHEBI:29105"/>
        <label>2</label>
        <note>catalytic</note>
    </ligand>
</feature>
<feature type="binding site" evidence="17">
    <location>
        <position position="208"/>
    </location>
    <ligand>
        <name>Ca(2+)</name>
        <dbReference type="ChEBI" id="CHEBI:29108"/>
        <label>3</label>
    </ligand>
</feature>
<dbReference type="GO" id="GO:0008270">
    <property type="term" value="F:zinc ion binding"/>
    <property type="evidence" value="ECO:0007669"/>
    <property type="project" value="InterPro"/>
</dbReference>
<proteinExistence type="inferred from homology"/>
<feature type="binding site" evidence="17">
    <location>
        <position position="211"/>
    </location>
    <ligand>
        <name>Ca(2+)</name>
        <dbReference type="ChEBI" id="CHEBI:29108"/>
        <label>3</label>
    </ligand>
</feature>
<keyword evidence="4" id="KW-0272">Extracellular matrix</keyword>
<gene>
    <name evidence="24" type="primary">LOC117362354</name>
</gene>
<dbReference type="InterPro" id="IPR036375">
    <property type="entry name" value="Hemopexin-like_dom_sf"/>
</dbReference>
<accession>A0A6P8R333</accession>
<feature type="binding site" evidence="17">
    <location>
        <position position="202"/>
    </location>
    <ligand>
        <name>Ca(2+)</name>
        <dbReference type="ChEBI" id="CHEBI:29108"/>
        <label>2</label>
    </ligand>
</feature>
<feature type="binding site" evidence="17">
    <location>
        <position position="403"/>
    </location>
    <ligand>
        <name>Ca(2+)</name>
        <dbReference type="ChEBI" id="CHEBI:29108"/>
        <label>5</label>
    </ligand>
</feature>
<dbReference type="GO" id="GO:0030198">
    <property type="term" value="P:extracellular matrix organization"/>
    <property type="evidence" value="ECO:0007669"/>
    <property type="project" value="TreeGrafter"/>
</dbReference>
<feature type="binding site" evidence="17">
    <location>
        <position position="354"/>
    </location>
    <ligand>
        <name>Ca(2+)</name>
        <dbReference type="ChEBI" id="CHEBI:29108"/>
        <label>4</label>
    </ligand>
</feature>
<comment type="cofactor">
    <cofactor evidence="17">
        <name>Ca(2+)</name>
        <dbReference type="ChEBI" id="CHEBI:29108"/>
    </cofactor>
    <text evidence="17">Can bind about 5 Ca(2+) ions per subunit.</text>
</comment>
<evidence type="ECO:0000256" key="14">
    <source>
        <dbReference type="ARBA" id="ARBA00023157"/>
    </source>
</evidence>
<dbReference type="SMART" id="SM00120">
    <property type="entry name" value="HX"/>
    <property type="match status" value="4"/>
</dbReference>
<evidence type="ECO:0000256" key="5">
    <source>
        <dbReference type="ARBA" id="ARBA00022670"/>
    </source>
</evidence>
<dbReference type="SUPFAM" id="SSF47090">
    <property type="entry name" value="PGBD-like"/>
    <property type="match status" value="1"/>
</dbReference>
<feature type="signal peptide" evidence="21">
    <location>
        <begin position="1"/>
        <end position="19"/>
    </location>
</feature>
<dbReference type="PANTHER" id="PTHR10201:SF306">
    <property type="entry name" value="MATRILYSIN-LIKE"/>
    <property type="match status" value="1"/>
</dbReference>
<feature type="binding site" evidence="17">
    <location>
        <position position="246"/>
    </location>
    <ligand>
        <name>Zn(2+)</name>
        <dbReference type="ChEBI" id="CHEBI:29105"/>
        <label>2</label>
        <note>catalytic</note>
    </ligand>
</feature>
<dbReference type="GO" id="GO:0030574">
    <property type="term" value="P:collagen catabolic process"/>
    <property type="evidence" value="ECO:0007669"/>
    <property type="project" value="TreeGrafter"/>
</dbReference>
<dbReference type="InterPro" id="IPR036365">
    <property type="entry name" value="PGBD-like_sf"/>
</dbReference>
<feature type="binding site" evidence="17">
    <location>
        <position position="178"/>
    </location>
    <ligand>
        <name>Zn(2+)</name>
        <dbReference type="ChEBI" id="CHEBI:29105"/>
        <label>1</label>
    </ligand>
</feature>
<dbReference type="KEGG" id="gsh:117362354"/>
<comment type="similarity">
    <text evidence="2">Belongs to the peptidase M10A family.</text>
</comment>
<evidence type="ECO:0000256" key="11">
    <source>
        <dbReference type="ARBA" id="ARBA00022837"/>
    </source>
</evidence>
<evidence type="ECO:0000256" key="20">
    <source>
        <dbReference type="PROSITE-ProRule" id="PRU01011"/>
    </source>
</evidence>
<evidence type="ECO:0000256" key="1">
    <source>
        <dbReference type="ARBA" id="ARBA00004498"/>
    </source>
</evidence>
<dbReference type="FunFam" id="2.110.10.10:FF:000002">
    <property type="entry name" value="Matrix metallopeptidase 3"/>
    <property type="match status" value="1"/>
</dbReference>
<dbReference type="InterPro" id="IPR033739">
    <property type="entry name" value="M10A_MMP"/>
</dbReference>
<evidence type="ECO:0000256" key="3">
    <source>
        <dbReference type="ARBA" id="ARBA00022525"/>
    </source>
</evidence>
<name>A0A6P8R333_GEOSA</name>
<evidence type="ECO:0000256" key="7">
    <source>
        <dbReference type="ARBA" id="ARBA00022729"/>
    </source>
</evidence>
<evidence type="ECO:0000256" key="2">
    <source>
        <dbReference type="ARBA" id="ARBA00010370"/>
    </source>
</evidence>
<evidence type="ECO:0000256" key="12">
    <source>
        <dbReference type="ARBA" id="ARBA00023049"/>
    </source>
</evidence>
<feature type="binding site" evidence="17">
    <location>
        <position position="206"/>
    </location>
    <ligand>
        <name>Zn(2+)</name>
        <dbReference type="ChEBI" id="CHEBI:29105"/>
        <label>1</label>
    </ligand>
</feature>
<feature type="binding site" evidence="17">
    <location>
        <position position="193"/>
    </location>
    <ligand>
        <name>Zn(2+)</name>
        <dbReference type="ChEBI" id="CHEBI:29105"/>
        <label>1</label>
    </ligand>
</feature>
<dbReference type="CDD" id="cd04278">
    <property type="entry name" value="ZnMc_MMP"/>
    <property type="match status" value="1"/>
</dbReference>
<evidence type="ECO:0000256" key="19">
    <source>
        <dbReference type="PIRSR" id="PIRSR621190-5"/>
    </source>
</evidence>
<comment type="subcellular location">
    <subcellularLocation>
        <location evidence="1">Secreted</location>
        <location evidence="1">Extracellular space</location>
        <location evidence="1">Extracellular matrix</location>
    </subcellularLocation>
</comment>
<dbReference type="OrthoDB" id="406838at2759"/>
<feature type="binding site" evidence="17">
    <location>
        <position position="211"/>
    </location>
    <ligand>
        <name>Ca(2+)</name>
        <dbReference type="ChEBI" id="CHEBI:29108"/>
        <label>1</label>
    </ligand>
</feature>
<dbReference type="FunFam" id="3.40.390.10:FF:000007">
    <property type="entry name" value="Collagenase 3"/>
    <property type="match status" value="1"/>
</dbReference>
<feature type="binding site" evidence="17">
    <location>
        <position position="310"/>
    </location>
    <ligand>
        <name>Ca(2+)</name>
        <dbReference type="ChEBI" id="CHEBI:29108"/>
        <label>4</label>
    </ligand>
</feature>
<feature type="repeat" description="Hemopexin" evidence="20">
    <location>
        <begin position="350"/>
        <end position="395"/>
    </location>
</feature>
<dbReference type="Pfam" id="PF00045">
    <property type="entry name" value="Hemopexin"/>
    <property type="match status" value="2"/>
</dbReference>
<dbReference type="GO" id="GO:0006508">
    <property type="term" value="P:proteolysis"/>
    <property type="evidence" value="ECO:0007669"/>
    <property type="project" value="UniProtKB-KW"/>
</dbReference>
<dbReference type="SUPFAM" id="SSF55486">
    <property type="entry name" value="Metalloproteases ('zincins'), catalytic domain"/>
    <property type="match status" value="1"/>
</dbReference>
<dbReference type="InterPro" id="IPR006026">
    <property type="entry name" value="Peptidase_Metallo"/>
</dbReference>
<keyword evidence="12" id="KW-0482">Metalloprotease</keyword>
<feature type="binding site" evidence="17">
    <location>
        <position position="452"/>
    </location>
    <ligand>
        <name>Ca(2+)</name>
        <dbReference type="ChEBI" id="CHEBI:29108"/>
        <label>5</label>
    </ligand>
</feature>
<organism evidence="23 24">
    <name type="scientific">Geotrypetes seraphini</name>
    <name type="common">Gaboon caecilian</name>
    <name type="synonym">Caecilia seraphini</name>
    <dbReference type="NCBI Taxonomy" id="260995"/>
    <lineage>
        <taxon>Eukaryota</taxon>
        <taxon>Metazoa</taxon>
        <taxon>Chordata</taxon>
        <taxon>Craniata</taxon>
        <taxon>Vertebrata</taxon>
        <taxon>Euteleostomi</taxon>
        <taxon>Amphibia</taxon>
        <taxon>Gymnophiona</taxon>
        <taxon>Geotrypetes</taxon>
    </lineage>
</organism>
<dbReference type="SMART" id="SM00235">
    <property type="entry name" value="ZnMc"/>
    <property type="match status" value="1"/>
</dbReference>
<feature type="binding site" evidence="16">
    <location>
        <position position="238"/>
    </location>
    <ligand>
        <name>Zn(2+)</name>
        <dbReference type="ChEBI" id="CHEBI:29105"/>
        <label>2</label>
        <note>catalytic</note>
    </ligand>
</feature>
<feature type="domain" description="Peptidase metallopeptidase" evidence="22">
    <location>
        <begin position="115"/>
        <end position="274"/>
    </location>
</feature>
<keyword evidence="11 17" id="KW-0106">Calcium</keyword>
<dbReference type="PANTHER" id="PTHR10201">
    <property type="entry name" value="MATRIX METALLOPROTEINASE"/>
    <property type="match status" value="1"/>
</dbReference>
<dbReference type="InterPro" id="IPR021158">
    <property type="entry name" value="Pept_M10A_Zn_BS"/>
</dbReference>
<keyword evidence="5" id="KW-0645">Protease</keyword>
<evidence type="ECO:0000313" key="23">
    <source>
        <dbReference type="Proteomes" id="UP000515159"/>
    </source>
</evidence>
<evidence type="ECO:0000256" key="10">
    <source>
        <dbReference type="ARBA" id="ARBA00022833"/>
    </source>
</evidence>
<feature type="binding site" description="in inhibited form" evidence="17">
    <location>
        <position position="102"/>
    </location>
    <ligand>
        <name>Zn(2+)</name>
        <dbReference type="ChEBI" id="CHEBI:29105"/>
        <label>2</label>
        <note>catalytic</note>
    </ligand>
</feature>
<evidence type="ECO:0000256" key="16">
    <source>
        <dbReference type="PIRSR" id="PIRSR001191-2"/>
    </source>
</evidence>
<dbReference type="Gene3D" id="3.40.390.10">
    <property type="entry name" value="Collagenase (Catalytic Domain)"/>
    <property type="match status" value="1"/>
</dbReference>
<feature type="binding site" evidence="17">
    <location>
        <position position="450"/>
    </location>
    <ligand>
        <name>Ca(2+)</name>
        <dbReference type="ChEBI" id="CHEBI:29108"/>
        <label>4</label>
    </ligand>
</feature>